<evidence type="ECO:0000259" key="1">
    <source>
        <dbReference type="Pfam" id="PF00561"/>
    </source>
</evidence>
<protein>
    <submittedName>
        <fullName evidence="2">Hydrolase, alpha/beta fold family</fullName>
    </submittedName>
</protein>
<proteinExistence type="predicted"/>
<gene>
    <name evidence="2" type="ORF">HELGO_WM7160</name>
</gene>
<evidence type="ECO:0000313" key="2">
    <source>
        <dbReference type="EMBL" id="CAA6815932.1"/>
    </source>
</evidence>
<dbReference type="EMBL" id="CACVAP010000083">
    <property type="protein sequence ID" value="CAA6815932.1"/>
    <property type="molecule type" value="Genomic_DNA"/>
</dbReference>
<dbReference type="InterPro" id="IPR000073">
    <property type="entry name" value="AB_hydrolase_1"/>
</dbReference>
<dbReference type="Pfam" id="PF00561">
    <property type="entry name" value="Abhydrolase_1"/>
    <property type="match status" value="1"/>
</dbReference>
<name>A0A6S6TJY0_9BACT</name>
<dbReference type="PRINTS" id="PR00111">
    <property type="entry name" value="ABHYDROLASE"/>
</dbReference>
<dbReference type="PROSITE" id="PS51257">
    <property type="entry name" value="PROKAR_LIPOPROTEIN"/>
    <property type="match status" value="1"/>
</dbReference>
<accession>A0A6S6TJY0</accession>
<dbReference type="SUPFAM" id="SSF53474">
    <property type="entry name" value="alpha/beta-Hydrolases"/>
    <property type="match status" value="1"/>
</dbReference>
<reference evidence="2" key="1">
    <citation type="submission" date="2020-01" db="EMBL/GenBank/DDBJ databases">
        <authorList>
            <person name="Meier V. D."/>
            <person name="Meier V D."/>
        </authorList>
    </citation>
    <scope>NUCLEOTIDE SEQUENCE</scope>
    <source>
        <strain evidence="2">HLG_WM_MAG_06</strain>
    </source>
</reference>
<dbReference type="Gene3D" id="3.40.50.1820">
    <property type="entry name" value="alpha/beta hydrolase"/>
    <property type="match status" value="1"/>
</dbReference>
<sequence length="305" mass="35034">MFKNIFLFIVTLLLVTACSTKTPITWKERIVDKSQKHLSLEYLEYGNRNNKTLLFLHGFGESKETWRFLVPQLSKKYHLVLLDLKGFGASPKPKDNAYSVYDQAKLVARFMKEQGLREVTLVGRSFGGGVALVLALMQNDRLIKRNISSLILINSMAYKQSLPSMLKTLNQPIVGYVAIHLISNDWMAEEGYKYAFYNNDLIPKESLSYSSSNLSLENAKYAYLQSVEQLIPEDIIPVQKRYREISLPTLILWGKEDVSIRVHTAYKLHRDLKNSRLVLFSKVGHMPNEEAPHKVVSEILNFMED</sequence>
<feature type="domain" description="AB hydrolase-1" evidence="1">
    <location>
        <begin position="52"/>
        <end position="292"/>
    </location>
</feature>
<dbReference type="PRINTS" id="PR00412">
    <property type="entry name" value="EPOXHYDRLASE"/>
</dbReference>
<dbReference type="GO" id="GO:0016787">
    <property type="term" value="F:hydrolase activity"/>
    <property type="evidence" value="ECO:0007669"/>
    <property type="project" value="UniProtKB-KW"/>
</dbReference>
<dbReference type="InterPro" id="IPR000639">
    <property type="entry name" value="Epox_hydrolase-like"/>
</dbReference>
<organism evidence="2">
    <name type="scientific">uncultured Sulfurovum sp</name>
    <dbReference type="NCBI Taxonomy" id="269237"/>
    <lineage>
        <taxon>Bacteria</taxon>
        <taxon>Pseudomonadati</taxon>
        <taxon>Campylobacterota</taxon>
        <taxon>Epsilonproteobacteria</taxon>
        <taxon>Campylobacterales</taxon>
        <taxon>Sulfurovaceae</taxon>
        <taxon>Sulfurovum</taxon>
        <taxon>environmental samples</taxon>
    </lineage>
</organism>
<dbReference type="PANTHER" id="PTHR46438:SF11">
    <property type="entry name" value="LIPASE-RELATED"/>
    <property type="match status" value="1"/>
</dbReference>
<keyword evidence="2" id="KW-0378">Hydrolase</keyword>
<dbReference type="PANTHER" id="PTHR46438">
    <property type="entry name" value="ALPHA/BETA-HYDROLASES SUPERFAMILY PROTEIN"/>
    <property type="match status" value="1"/>
</dbReference>
<dbReference type="AlphaFoldDB" id="A0A6S6TJY0"/>
<dbReference type="InterPro" id="IPR029058">
    <property type="entry name" value="AB_hydrolase_fold"/>
</dbReference>